<dbReference type="InterPro" id="IPR003819">
    <property type="entry name" value="TauD/TfdA-like"/>
</dbReference>
<dbReference type="GO" id="GO:0046872">
    <property type="term" value="F:metal ion binding"/>
    <property type="evidence" value="ECO:0007669"/>
    <property type="project" value="UniProtKB-KW"/>
</dbReference>
<protein>
    <recommendedName>
        <fullName evidence="7">TauD/TfdA-like domain-containing protein</fullName>
    </recommendedName>
</protein>
<dbReference type="Proteomes" id="UP000007076">
    <property type="component" value="Chromosome"/>
</dbReference>
<dbReference type="GO" id="GO:0045329">
    <property type="term" value="P:carnitine biosynthetic process"/>
    <property type="evidence" value="ECO:0007669"/>
    <property type="project" value="TreeGrafter"/>
</dbReference>
<dbReference type="HOGENOM" id="CLU_076585_0_0_11"/>
<dbReference type="InterPro" id="IPR050411">
    <property type="entry name" value="AlphaKG_dependent_hydroxylases"/>
</dbReference>
<keyword evidence="6" id="KW-0408">Iron</keyword>
<dbReference type="Gene3D" id="3.60.130.10">
    <property type="entry name" value="Clavaminate synthase-like"/>
    <property type="match status" value="1"/>
</dbReference>
<dbReference type="KEGG" id="ksk:KSE_22740"/>
<dbReference type="RefSeq" id="WP_014135410.1">
    <property type="nucleotide sequence ID" value="NC_016109.1"/>
</dbReference>
<comment type="cofactor">
    <cofactor evidence="1">
        <name>Fe(2+)</name>
        <dbReference type="ChEBI" id="CHEBI:29033"/>
    </cofactor>
</comment>
<evidence type="ECO:0000313" key="9">
    <source>
        <dbReference type="Proteomes" id="UP000007076"/>
    </source>
</evidence>
<gene>
    <name evidence="8" type="ordered locus">KSE_22740</name>
</gene>
<feature type="domain" description="TauD/TfdA-like" evidence="7">
    <location>
        <begin position="98"/>
        <end position="299"/>
    </location>
</feature>
<dbReference type="AlphaFoldDB" id="E4NA63"/>
<evidence type="ECO:0000256" key="5">
    <source>
        <dbReference type="ARBA" id="ARBA00023002"/>
    </source>
</evidence>
<evidence type="ECO:0000256" key="6">
    <source>
        <dbReference type="ARBA" id="ARBA00023004"/>
    </source>
</evidence>
<keyword evidence="4" id="KW-0223">Dioxygenase</keyword>
<evidence type="ECO:0000256" key="3">
    <source>
        <dbReference type="ARBA" id="ARBA00022723"/>
    </source>
</evidence>
<dbReference type="eggNOG" id="COG2175">
    <property type="taxonomic scope" value="Bacteria"/>
</dbReference>
<evidence type="ECO:0000256" key="4">
    <source>
        <dbReference type="ARBA" id="ARBA00022964"/>
    </source>
</evidence>
<keyword evidence="9" id="KW-1185">Reference proteome</keyword>
<reference evidence="8 9" key="1">
    <citation type="journal article" date="2010" name="DNA Res.">
        <title>Genome sequence of Kitasatospora setae NBRC 14216T: an evolutionary snapshot of the family Streptomycetaceae.</title>
        <authorList>
            <person name="Ichikawa N."/>
            <person name="Oguchi A."/>
            <person name="Ikeda H."/>
            <person name="Ishikawa J."/>
            <person name="Kitani S."/>
            <person name="Watanabe Y."/>
            <person name="Nakamura S."/>
            <person name="Katano Y."/>
            <person name="Kishi E."/>
            <person name="Sasagawa M."/>
            <person name="Ankai A."/>
            <person name="Fukui S."/>
            <person name="Hashimoto Y."/>
            <person name="Kamata S."/>
            <person name="Otoguro M."/>
            <person name="Tanikawa S."/>
            <person name="Nihira T."/>
            <person name="Horinouchi S."/>
            <person name="Ohnishi Y."/>
            <person name="Hayakawa M."/>
            <person name="Kuzuyama T."/>
            <person name="Arisawa A."/>
            <person name="Nomoto F."/>
            <person name="Miura H."/>
            <person name="Takahashi Y."/>
            <person name="Fujita N."/>
        </authorList>
    </citation>
    <scope>NUCLEOTIDE SEQUENCE [LARGE SCALE GENOMIC DNA]</scope>
    <source>
        <strain evidence="9">ATCC 33774 / DSM 43861 / JCM 3304 / KCC A-0304 / NBRC 14216 / KM-6054</strain>
    </source>
</reference>
<sequence length="322" mass="36607">MAIASPDARTLAVPAEAIHTFGPEAQREIAARVAELTAATAGRRIDDLTDAEVGLDRMPRFRAEIEATREIIDTRVHFIVYDRVEGVDSLRGQALYAWLLGSALGRPMVQNHQGWRFIEVYDRGNQGTVEQGARYHQTKQGAHMHNDAVNDPEPIDYLLLSCGQSAYLGGESILVDARSVHETLKAYPEVLDVLTGDFWFEKRGMTTAEDGFFRSPVISYSPGGEALVRYFRTYMEGAHEKLGVPMDDRQRAALDFFDAVLDQSGVQYRIRLERGQTLVSADDRFLHSRTAFVDRYEPREIDLDTDRPDRVNRYMFRMWSRK</sequence>
<organism evidence="8 9">
    <name type="scientific">Kitasatospora setae (strain ATCC 33774 / DSM 43861 / JCM 3304 / KCC A-0304 / NBRC 14216 / KM-6054)</name>
    <name type="common">Streptomyces setae</name>
    <dbReference type="NCBI Taxonomy" id="452652"/>
    <lineage>
        <taxon>Bacteria</taxon>
        <taxon>Bacillati</taxon>
        <taxon>Actinomycetota</taxon>
        <taxon>Actinomycetes</taxon>
        <taxon>Kitasatosporales</taxon>
        <taxon>Streptomycetaceae</taxon>
        <taxon>Kitasatospora</taxon>
    </lineage>
</organism>
<evidence type="ECO:0000313" key="8">
    <source>
        <dbReference type="EMBL" id="BAJ28094.1"/>
    </source>
</evidence>
<keyword evidence="5" id="KW-0560">Oxidoreductase</keyword>
<dbReference type="SUPFAM" id="SSF51197">
    <property type="entry name" value="Clavaminate synthase-like"/>
    <property type="match status" value="1"/>
</dbReference>
<dbReference type="InterPro" id="IPR042098">
    <property type="entry name" value="TauD-like_sf"/>
</dbReference>
<evidence type="ECO:0000259" key="7">
    <source>
        <dbReference type="Pfam" id="PF02668"/>
    </source>
</evidence>
<dbReference type="PATRIC" id="fig|452652.3.peg.2287"/>
<name>E4NA63_KITSK</name>
<comment type="similarity">
    <text evidence="2">Belongs to the gamma-BBH/TMLD family.</text>
</comment>
<dbReference type="STRING" id="452652.KSE_22740"/>
<proteinExistence type="inferred from homology"/>
<dbReference type="Pfam" id="PF02668">
    <property type="entry name" value="TauD"/>
    <property type="match status" value="1"/>
</dbReference>
<keyword evidence="3" id="KW-0479">Metal-binding</keyword>
<dbReference type="PANTHER" id="PTHR10696">
    <property type="entry name" value="GAMMA-BUTYROBETAINE HYDROXYLASE-RELATED"/>
    <property type="match status" value="1"/>
</dbReference>
<evidence type="ECO:0000256" key="1">
    <source>
        <dbReference type="ARBA" id="ARBA00001954"/>
    </source>
</evidence>
<dbReference type="PANTHER" id="PTHR10696:SF25">
    <property type="entry name" value="OXIDOREDUCTASE AIM17-RELATED"/>
    <property type="match status" value="1"/>
</dbReference>
<dbReference type="EMBL" id="AP010968">
    <property type="protein sequence ID" value="BAJ28094.1"/>
    <property type="molecule type" value="Genomic_DNA"/>
</dbReference>
<accession>E4NA63</accession>
<evidence type="ECO:0000256" key="2">
    <source>
        <dbReference type="ARBA" id="ARBA00008654"/>
    </source>
</evidence>
<dbReference type="GO" id="GO:0051213">
    <property type="term" value="F:dioxygenase activity"/>
    <property type="evidence" value="ECO:0007669"/>
    <property type="project" value="UniProtKB-KW"/>
</dbReference>